<evidence type="ECO:0000256" key="6">
    <source>
        <dbReference type="ARBA" id="ARBA00022448"/>
    </source>
</evidence>
<dbReference type="GO" id="GO:0005524">
    <property type="term" value="F:ATP binding"/>
    <property type="evidence" value="ECO:0007669"/>
    <property type="project" value="InterPro"/>
</dbReference>
<dbReference type="Proteomes" id="UP001142055">
    <property type="component" value="Chromosome 1"/>
</dbReference>
<dbReference type="FunFam" id="3.40.50.620:FF:000011">
    <property type="entry name" value="Electron transfer flavoprotein subunit beta"/>
    <property type="match status" value="1"/>
</dbReference>
<evidence type="ECO:0000259" key="22">
    <source>
        <dbReference type="PROSITE" id="PS50056"/>
    </source>
</evidence>
<evidence type="ECO:0000259" key="21">
    <source>
        <dbReference type="PROSITE" id="PS50054"/>
    </source>
</evidence>
<dbReference type="InterPro" id="IPR000387">
    <property type="entry name" value="Tyr_Pase_dom"/>
</dbReference>
<keyword evidence="14" id="KW-0506">mRNA capping</keyword>
<evidence type="ECO:0000256" key="14">
    <source>
        <dbReference type="ARBA" id="ARBA00023042"/>
    </source>
</evidence>
<keyword evidence="10" id="KW-0547">Nucleotide-binding</keyword>
<feature type="compositionally biased region" description="Polar residues" evidence="20">
    <location>
        <begin position="209"/>
        <end position="219"/>
    </location>
</feature>
<dbReference type="InterPro" id="IPR013846">
    <property type="entry name" value="mRNA_cap_enzyme_C"/>
</dbReference>
<dbReference type="Pfam" id="PF03919">
    <property type="entry name" value="mRNA_cap_C"/>
    <property type="match status" value="1"/>
</dbReference>
<gene>
    <name evidence="23" type="ORF">RDWZM_000787</name>
</gene>
<evidence type="ECO:0000256" key="4">
    <source>
        <dbReference type="ARBA" id="ARBA00012475"/>
    </source>
</evidence>
<dbReference type="GO" id="GO:0005525">
    <property type="term" value="F:GTP binding"/>
    <property type="evidence" value="ECO:0007669"/>
    <property type="project" value="UniProtKB-KW"/>
</dbReference>
<dbReference type="InterPro" id="IPR000340">
    <property type="entry name" value="Dual-sp_phosphatase_cat-dom"/>
</dbReference>
<sequence length="796" mass="89981">MSRGSLPPRWKNCPAYGNAISDIFIPFKVPLADSFKSQMQPNCQFTPDMFIKTMKSKKDNIGLWVDLTYTNRFYDKEVVESEGIGYVKLKCRGHQQCPSDEQVDTFIAICKRFLIKNPKQKIAVHCTHGFNRTGFLICSYLVREFDWDIEAAIIQFAKARPPGIYKQDYIDELFKKFDSIDNRTIAPERPGWCNEDDDNSDDEGGSSNFASTSGNNVGASTSSTTNQSNNPFGIEGITFVNDNEKLAPFRKMCTEMCKYRRNGFPGSQPVSLTTENISMMMEEEYMVSWKADGDRLMLLIAGPNDMYFFDRDFRAFQLNNVTFLQKNTNEPLTNTLLDGELVNDLVNGVSCPRYLIYDIVCIEGSDVTMENFRNRLTIIFKQVIGPREAAKKSGLIDRSKEPIGIRIKDFCDLKDTHKYFSVKFQKVLSHEIDGLIFQPVNMPYIAGRCDRVLKWKPPSHNSVDFRLIIKKEDRPGWVEDYVGQLYVNGLDTPFSTIKVTKTLKNYNNKIIECRFDMEKRCWQFMRERTDKSFPNSLTTANGVCKSIRNPITRDYLLFGMSLRILVGCKRVIDYAVKIRVRPDNKGVVTQGIEGKKLASEIIAVSVGPTTSQETLRTALAMGCDKAIHVEVDEKTAETMQPINVSKILAKVAEQEKADIVIVGKQAIDDDANSTAQMTAALLNWPQATNASKVEGQGDGNILVTREVDGGLENIKFKLPIVLSADLRLNEPRYATLPNIMKAKKKPIDKKTPKDFGVEVTSRIEVISVNEPAKREAGTKVKDVDELLSKLKELGRI</sequence>
<dbReference type="SUPFAM" id="SSF56091">
    <property type="entry name" value="DNA ligase/mRNA capping enzyme, catalytic domain"/>
    <property type="match status" value="1"/>
</dbReference>
<dbReference type="InterPro" id="IPR014729">
    <property type="entry name" value="Rossmann-like_a/b/a_fold"/>
</dbReference>
<dbReference type="FunFam" id="3.30.470.30:FF:000040">
    <property type="entry name" value="mRNA-capping enzyme"/>
    <property type="match status" value="1"/>
</dbReference>
<dbReference type="InterPro" id="IPR016130">
    <property type="entry name" value="Tyr_Pase_AS"/>
</dbReference>
<keyword evidence="8" id="KW-0808">Transferase</keyword>
<dbReference type="GO" id="GO:0004484">
    <property type="term" value="F:mRNA guanylyltransferase activity"/>
    <property type="evidence" value="ECO:0007669"/>
    <property type="project" value="UniProtKB-EC"/>
</dbReference>
<dbReference type="InterPro" id="IPR029021">
    <property type="entry name" value="Prot-tyrosine_phosphatase-like"/>
</dbReference>
<keyword evidence="11" id="KW-0378">Hydrolase</keyword>
<evidence type="ECO:0000256" key="15">
    <source>
        <dbReference type="ARBA" id="ARBA00023134"/>
    </source>
</evidence>
<dbReference type="Gene3D" id="3.30.470.30">
    <property type="entry name" value="DNA ligase/mRNA capping enzyme"/>
    <property type="match status" value="1"/>
</dbReference>
<dbReference type="PROSITE" id="PS50054">
    <property type="entry name" value="TYR_PHOSPHATASE_DUAL"/>
    <property type="match status" value="1"/>
</dbReference>
<dbReference type="AlphaFoldDB" id="A0A9Q0MDH8"/>
<accession>A0A9Q0MDH8</accession>
<comment type="similarity">
    <text evidence="3">Belongs to the ETF beta-subunit/FixA family.</text>
</comment>
<protein>
    <recommendedName>
        <fullName evidence="5">Electron transfer flavoprotein subunit beta</fullName>
        <ecNumber evidence="4">2.7.7.50</ecNumber>
    </recommendedName>
</protein>
<dbReference type="Pfam" id="PF01012">
    <property type="entry name" value="ETF"/>
    <property type="match status" value="1"/>
</dbReference>
<dbReference type="GO" id="GO:0004721">
    <property type="term" value="F:phosphoprotein phosphatase activity"/>
    <property type="evidence" value="ECO:0007669"/>
    <property type="project" value="UniProtKB-KW"/>
</dbReference>
<dbReference type="InterPro" id="IPR020422">
    <property type="entry name" value="TYR_PHOSPHATASE_DUAL_dom"/>
</dbReference>
<organism evidence="23 24">
    <name type="scientific">Blomia tropicalis</name>
    <name type="common">Mite</name>
    <dbReference type="NCBI Taxonomy" id="40697"/>
    <lineage>
        <taxon>Eukaryota</taxon>
        <taxon>Metazoa</taxon>
        <taxon>Ecdysozoa</taxon>
        <taxon>Arthropoda</taxon>
        <taxon>Chelicerata</taxon>
        <taxon>Arachnida</taxon>
        <taxon>Acari</taxon>
        <taxon>Acariformes</taxon>
        <taxon>Sarcoptiformes</taxon>
        <taxon>Astigmata</taxon>
        <taxon>Glycyphagoidea</taxon>
        <taxon>Echimyopodidae</taxon>
        <taxon>Blomia</taxon>
    </lineage>
</organism>
<dbReference type="Gene3D" id="2.40.50.140">
    <property type="entry name" value="Nucleic acid-binding proteins"/>
    <property type="match status" value="1"/>
</dbReference>
<keyword evidence="6" id="KW-0813">Transport</keyword>
<evidence type="ECO:0000256" key="13">
    <source>
        <dbReference type="ARBA" id="ARBA00022982"/>
    </source>
</evidence>
<feature type="region of interest" description="Disordered" evidence="20">
    <location>
        <begin position="187"/>
        <end position="231"/>
    </location>
</feature>
<evidence type="ECO:0000313" key="23">
    <source>
        <dbReference type="EMBL" id="KAJ6222242.1"/>
    </source>
</evidence>
<dbReference type="FunFam" id="3.90.190.10:FF:000040">
    <property type="entry name" value="mRNA-capping enzyme"/>
    <property type="match status" value="1"/>
</dbReference>
<dbReference type="PROSITE" id="PS50056">
    <property type="entry name" value="TYR_PHOSPHATASE_2"/>
    <property type="match status" value="1"/>
</dbReference>
<evidence type="ECO:0000256" key="9">
    <source>
        <dbReference type="ARBA" id="ARBA00022695"/>
    </source>
</evidence>
<evidence type="ECO:0000256" key="1">
    <source>
        <dbReference type="ARBA" id="ARBA00004123"/>
    </source>
</evidence>
<evidence type="ECO:0000256" key="18">
    <source>
        <dbReference type="ARBA" id="ARBA00045835"/>
    </source>
</evidence>
<proteinExistence type="inferred from homology"/>
<evidence type="ECO:0000256" key="19">
    <source>
        <dbReference type="ARBA" id="ARBA00046893"/>
    </source>
</evidence>
<evidence type="ECO:0000313" key="24">
    <source>
        <dbReference type="Proteomes" id="UP001142055"/>
    </source>
</evidence>
<evidence type="ECO:0000256" key="5">
    <source>
        <dbReference type="ARBA" id="ARBA00016797"/>
    </source>
</evidence>
<dbReference type="InterPro" id="IPR014730">
    <property type="entry name" value="ETF_a/b_N"/>
</dbReference>
<dbReference type="Pfam" id="PF00782">
    <property type="entry name" value="DSPc"/>
    <property type="match status" value="1"/>
</dbReference>
<comment type="caution">
    <text evidence="23">The sequence shown here is derived from an EMBL/GenBank/DDBJ whole genome shotgun (WGS) entry which is preliminary data.</text>
</comment>
<reference evidence="23" key="1">
    <citation type="submission" date="2022-12" db="EMBL/GenBank/DDBJ databases">
        <title>Genome assemblies of Blomia tropicalis.</title>
        <authorList>
            <person name="Cui Y."/>
        </authorList>
    </citation>
    <scope>NUCLEOTIDE SEQUENCE</scope>
    <source>
        <tissue evidence="23">Adult mites</tissue>
    </source>
</reference>
<evidence type="ECO:0000256" key="7">
    <source>
        <dbReference type="ARBA" id="ARBA00022664"/>
    </source>
</evidence>
<comment type="function">
    <text evidence="18">Heterodimeric electron transfer flavoprotein that accepts electrons from several mitochondrial dehydrogenases, including acyl-CoA dehydrogenases, glutaryl-CoA and sarcosine dehydrogenase. It transfers the electrons to the main mitochondrial respiratory chain via ETF-ubiquinone oxidoreductase. Required for normal mitochondrial fatty acid oxidation and normal amino acid metabolism. ETFB binds an AMP molecule that probably has a purely structural role.</text>
</comment>
<comment type="subcellular location">
    <subcellularLocation>
        <location evidence="2">Mitochondrion matrix</location>
    </subcellularLocation>
    <subcellularLocation>
        <location evidence="1">Nucleus</location>
    </subcellularLocation>
</comment>
<evidence type="ECO:0000256" key="8">
    <source>
        <dbReference type="ARBA" id="ARBA00022679"/>
    </source>
</evidence>
<keyword evidence="24" id="KW-1185">Reference proteome</keyword>
<dbReference type="InterPro" id="IPR000049">
    <property type="entry name" value="ET-Flavoprotein_bsu_CS"/>
</dbReference>
<dbReference type="Pfam" id="PF01331">
    <property type="entry name" value="mRNA_cap_enzyme"/>
    <property type="match status" value="1"/>
</dbReference>
<dbReference type="SMART" id="SM00893">
    <property type="entry name" value="ETF"/>
    <property type="match status" value="1"/>
</dbReference>
<evidence type="ECO:0000256" key="2">
    <source>
        <dbReference type="ARBA" id="ARBA00004305"/>
    </source>
</evidence>
<dbReference type="SUPFAM" id="SSF52402">
    <property type="entry name" value="Adenine nucleotide alpha hydrolases-like"/>
    <property type="match status" value="1"/>
</dbReference>
<feature type="compositionally biased region" description="Low complexity" evidence="20">
    <location>
        <begin position="220"/>
        <end position="230"/>
    </location>
</feature>
<dbReference type="SUPFAM" id="SSF52799">
    <property type="entry name" value="(Phosphotyrosine protein) phosphatases II"/>
    <property type="match status" value="1"/>
</dbReference>
<dbReference type="InterPro" id="IPR033948">
    <property type="entry name" value="ETF_beta_N"/>
</dbReference>
<evidence type="ECO:0000256" key="10">
    <source>
        <dbReference type="ARBA" id="ARBA00022741"/>
    </source>
</evidence>
<dbReference type="InterPro" id="IPR001339">
    <property type="entry name" value="mRNA_cap_enzyme_adenylation"/>
</dbReference>
<dbReference type="EC" id="2.7.7.50" evidence="4"/>
<evidence type="ECO:0000256" key="11">
    <source>
        <dbReference type="ARBA" id="ARBA00022801"/>
    </source>
</evidence>
<dbReference type="CDD" id="cd07895">
    <property type="entry name" value="Adenylation_mRNA_capping"/>
    <property type="match status" value="1"/>
</dbReference>
<keyword evidence="9" id="KW-0548">Nucleotidyltransferase</keyword>
<dbReference type="FunFam" id="2.40.50.140:FF:000291">
    <property type="entry name" value="mRNA-capping enzyme"/>
    <property type="match status" value="1"/>
</dbReference>
<dbReference type="GO" id="GO:0006370">
    <property type="term" value="P:7-methylguanosine mRNA capping"/>
    <property type="evidence" value="ECO:0007669"/>
    <property type="project" value="UniProtKB-KW"/>
</dbReference>
<dbReference type="GO" id="GO:0009055">
    <property type="term" value="F:electron transfer activity"/>
    <property type="evidence" value="ECO:0007669"/>
    <property type="project" value="InterPro"/>
</dbReference>
<dbReference type="Gene3D" id="3.90.190.10">
    <property type="entry name" value="Protein tyrosine phosphatase superfamily"/>
    <property type="match status" value="1"/>
</dbReference>
<dbReference type="OMA" id="CEANDTH"/>
<dbReference type="PANTHER" id="PTHR10367:SF17">
    <property type="entry name" value="MRNA-CAPPING ENZYME"/>
    <property type="match status" value="1"/>
</dbReference>
<comment type="catalytic activity">
    <reaction evidence="17">
        <text>a 5'-end diphospho-ribonucleoside in mRNA + GTP + H(+) = a 5'-end (5'-triphosphoguanosine)-ribonucleoside in mRNA + diphosphate</text>
        <dbReference type="Rhea" id="RHEA:67012"/>
        <dbReference type="Rhea" id="RHEA-COMP:17165"/>
        <dbReference type="Rhea" id="RHEA-COMP:17166"/>
        <dbReference type="ChEBI" id="CHEBI:15378"/>
        <dbReference type="ChEBI" id="CHEBI:33019"/>
        <dbReference type="ChEBI" id="CHEBI:37565"/>
        <dbReference type="ChEBI" id="CHEBI:167616"/>
        <dbReference type="ChEBI" id="CHEBI:167617"/>
        <dbReference type="EC" id="2.7.7.50"/>
    </reaction>
    <physiologicalReaction direction="left-to-right" evidence="17">
        <dbReference type="Rhea" id="RHEA:67013"/>
    </physiologicalReaction>
</comment>
<keyword evidence="16" id="KW-0539">Nucleus</keyword>
<dbReference type="PANTHER" id="PTHR10367">
    <property type="entry name" value="MRNA-CAPPING ENZYME"/>
    <property type="match status" value="1"/>
</dbReference>
<dbReference type="CDD" id="cd01714">
    <property type="entry name" value="ETF_beta"/>
    <property type="match status" value="1"/>
</dbReference>
<dbReference type="PROSITE" id="PS01065">
    <property type="entry name" value="ETF_BETA"/>
    <property type="match status" value="1"/>
</dbReference>
<keyword evidence="15" id="KW-0342">GTP-binding</keyword>
<dbReference type="Gene3D" id="3.40.50.620">
    <property type="entry name" value="HUPs"/>
    <property type="match status" value="1"/>
</dbReference>
<dbReference type="GO" id="GO:0005634">
    <property type="term" value="C:nucleus"/>
    <property type="evidence" value="ECO:0007669"/>
    <property type="project" value="UniProtKB-SubCell"/>
</dbReference>
<evidence type="ECO:0000256" key="3">
    <source>
        <dbReference type="ARBA" id="ARBA00007557"/>
    </source>
</evidence>
<feature type="domain" description="Tyrosine-protein phosphatase" evidence="21">
    <location>
        <begin position="35"/>
        <end position="183"/>
    </location>
</feature>
<dbReference type="PROSITE" id="PS00383">
    <property type="entry name" value="TYR_PHOSPHATASE_1"/>
    <property type="match status" value="1"/>
</dbReference>
<dbReference type="SUPFAM" id="SSF50249">
    <property type="entry name" value="Nucleic acid-binding proteins"/>
    <property type="match status" value="1"/>
</dbReference>
<evidence type="ECO:0000256" key="12">
    <source>
        <dbReference type="ARBA" id="ARBA00022912"/>
    </source>
</evidence>
<evidence type="ECO:0000256" key="17">
    <source>
        <dbReference type="ARBA" id="ARBA00044624"/>
    </source>
</evidence>
<dbReference type="InterPro" id="IPR051029">
    <property type="entry name" value="mRNA_Capping_Enz/RNA_Phosphat"/>
</dbReference>
<dbReference type="GO" id="GO:0005759">
    <property type="term" value="C:mitochondrial matrix"/>
    <property type="evidence" value="ECO:0007669"/>
    <property type="project" value="UniProtKB-SubCell"/>
</dbReference>
<feature type="domain" description="Tyrosine specific protein phosphatases" evidence="22">
    <location>
        <begin position="104"/>
        <end position="171"/>
    </location>
</feature>
<feature type="compositionally biased region" description="Acidic residues" evidence="20">
    <location>
        <begin position="194"/>
        <end position="204"/>
    </location>
</feature>
<dbReference type="InterPro" id="IPR012340">
    <property type="entry name" value="NA-bd_OB-fold"/>
</dbReference>
<dbReference type="GO" id="GO:0033539">
    <property type="term" value="P:fatty acid beta-oxidation using acyl-CoA dehydrogenase"/>
    <property type="evidence" value="ECO:0007669"/>
    <property type="project" value="UniProtKB-ARBA"/>
</dbReference>
<keyword evidence="7" id="KW-0507">mRNA processing</keyword>
<dbReference type="EMBL" id="JAPWDV010000001">
    <property type="protein sequence ID" value="KAJ6222242.1"/>
    <property type="molecule type" value="Genomic_DNA"/>
</dbReference>
<name>A0A9Q0MDH8_BLOTA</name>
<comment type="subunit">
    <text evidence="19">Heterodimer composed of ETFA and ETFB. Identified in a complex that contains ETFA, ETFB and ETFRF1. Interacts with ACADM.</text>
</comment>
<evidence type="ECO:0000256" key="20">
    <source>
        <dbReference type="SAM" id="MobiDB-lite"/>
    </source>
</evidence>
<keyword evidence="12" id="KW-0904">Protein phosphatase</keyword>
<keyword evidence="13" id="KW-0249">Electron transport</keyword>
<evidence type="ECO:0000256" key="16">
    <source>
        <dbReference type="ARBA" id="ARBA00023242"/>
    </source>
</evidence>